<gene>
    <name evidence="1" type="ORF">NKR19_g707</name>
</gene>
<reference evidence="1" key="1">
    <citation type="submission" date="2022-07" db="EMBL/GenBank/DDBJ databases">
        <title>Fungi with potential for degradation of polypropylene.</title>
        <authorList>
            <person name="Gostincar C."/>
        </authorList>
    </citation>
    <scope>NUCLEOTIDE SEQUENCE</scope>
    <source>
        <strain evidence="1">EXF-13287</strain>
    </source>
</reference>
<comment type="caution">
    <text evidence="1">The sequence shown here is derived from an EMBL/GenBank/DDBJ whole genome shotgun (WGS) entry which is preliminary data.</text>
</comment>
<evidence type="ECO:0000313" key="2">
    <source>
        <dbReference type="Proteomes" id="UP001174691"/>
    </source>
</evidence>
<protein>
    <submittedName>
        <fullName evidence="1">Uncharacterized protein</fullName>
    </submittedName>
</protein>
<keyword evidence="2" id="KW-1185">Reference proteome</keyword>
<proteinExistence type="predicted"/>
<dbReference type="AlphaFoldDB" id="A0AA38S277"/>
<organism evidence="1 2">
    <name type="scientific">Coniochaeta hoffmannii</name>
    <dbReference type="NCBI Taxonomy" id="91930"/>
    <lineage>
        <taxon>Eukaryota</taxon>
        <taxon>Fungi</taxon>
        <taxon>Dikarya</taxon>
        <taxon>Ascomycota</taxon>
        <taxon>Pezizomycotina</taxon>
        <taxon>Sordariomycetes</taxon>
        <taxon>Sordariomycetidae</taxon>
        <taxon>Coniochaetales</taxon>
        <taxon>Coniochaetaceae</taxon>
        <taxon>Coniochaeta</taxon>
    </lineage>
</organism>
<accession>A0AA38S277</accession>
<evidence type="ECO:0000313" key="1">
    <source>
        <dbReference type="EMBL" id="KAJ9165098.1"/>
    </source>
</evidence>
<name>A0AA38S277_9PEZI</name>
<dbReference type="EMBL" id="JANBVN010000006">
    <property type="protein sequence ID" value="KAJ9165098.1"/>
    <property type="molecule type" value="Genomic_DNA"/>
</dbReference>
<sequence length="123" mass="13882">MSHRHITWLYDVRLVYRPLAKDVPNLPTLSTTDFCDSCNKSTYTHARWLCTYRSEIDREELVCKSIAPNNLSDAGCTPSQSTVGSAMSLNEAISEQVEATRSMYDEVMALAPPTDDFELEDLE</sequence>
<dbReference type="Proteomes" id="UP001174691">
    <property type="component" value="Unassembled WGS sequence"/>
</dbReference>